<dbReference type="Proteomes" id="UP000886005">
    <property type="component" value="Unassembled WGS sequence"/>
</dbReference>
<sequence>MRDRFYHLQSVLGKSPHYYRLFARKYPFNRMVVTDQTGVVIEGFPRSANSYAVVAFKLVNPHVPIGHHLHVPVQLLQACRFNIPAVLVLRAPEEAVASFMVFQGSLNADIYLKAYIRFHRQLLPCLEQILVASFETVTSDMNRVITGLNQKYDTQFALIDAPAEREGEIFKKLKQVNAQFFGSAATKSMYPDQSRAGMKALAQRKVLQSPWLVEARNLYSKLNRNAL</sequence>
<organism evidence="1">
    <name type="scientific">Caldithrix abyssi</name>
    <dbReference type="NCBI Taxonomy" id="187145"/>
    <lineage>
        <taxon>Bacteria</taxon>
        <taxon>Pseudomonadati</taxon>
        <taxon>Calditrichota</taxon>
        <taxon>Calditrichia</taxon>
        <taxon>Calditrichales</taxon>
        <taxon>Calditrichaceae</taxon>
        <taxon>Caldithrix</taxon>
    </lineage>
</organism>
<dbReference type="EMBL" id="DRLD01000205">
    <property type="protein sequence ID" value="HED10510.1"/>
    <property type="molecule type" value="Genomic_DNA"/>
</dbReference>
<comment type="caution">
    <text evidence="1">The sequence shown here is derived from an EMBL/GenBank/DDBJ whole genome shotgun (WGS) entry which is preliminary data.</text>
</comment>
<dbReference type="AlphaFoldDB" id="A0A7V1LM59"/>
<evidence type="ECO:0008006" key="2">
    <source>
        <dbReference type="Google" id="ProtNLM"/>
    </source>
</evidence>
<protein>
    <recommendedName>
        <fullName evidence="2">Sulfotransferase domain-containing protein</fullName>
    </recommendedName>
</protein>
<gene>
    <name evidence="1" type="ORF">ENJ10_07460</name>
</gene>
<reference evidence="1" key="1">
    <citation type="journal article" date="2020" name="mSystems">
        <title>Genome- and Community-Level Interaction Insights into Carbon Utilization and Element Cycling Functions of Hydrothermarchaeota in Hydrothermal Sediment.</title>
        <authorList>
            <person name="Zhou Z."/>
            <person name="Liu Y."/>
            <person name="Xu W."/>
            <person name="Pan J."/>
            <person name="Luo Z.H."/>
            <person name="Li M."/>
        </authorList>
    </citation>
    <scope>NUCLEOTIDE SEQUENCE [LARGE SCALE GENOMIC DNA]</scope>
    <source>
        <strain evidence="1">HyVt-456</strain>
    </source>
</reference>
<evidence type="ECO:0000313" key="1">
    <source>
        <dbReference type="EMBL" id="HED10510.1"/>
    </source>
</evidence>
<name>A0A7V1LM59_CALAY</name>
<proteinExistence type="predicted"/>
<accession>A0A7V1LM59</accession>